<organism evidence="2 3">
    <name type="scientific">Allosediminivita pacifica</name>
    <dbReference type="NCBI Taxonomy" id="1267769"/>
    <lineage>
        <taxon>Bacteria</taxon>
        <taxon>Pseudomonadati</taxon>
        <taxon>Pseudomonadota</taxon>
        <taxon>Alphaproteobacteria</taxon>
        <taxon>Rhodobacterales</taxon>
        <taxon>Paracoccaceae</taxon>
        <taxon>Allosediminivita</taxon>
    </lineage>
</organism>
<keyword evidence="3" id="KW-1185">Reference proteome</keyword>
<proteinExistence type="predicted"/>
<dbReference type="InterPro" id="IPR036237">
    <property type="entry name" value="Xyl_isomerase-like_sf"/>
</dbReference>
<dbReference type="Proteomes" id="UP000244069">
    <property type="component" value="Unassembled WGS sequence"/>
</dbReference>
<dbReference type="PANTHER" id="PTHR12110:SF53">
    <property type="entry name" value="BLR5974 PROTEIN"/>
    <property type="match status" value="1"/>
</dbReference>
<accession>A0A2T6ACJ3</accession>
<keyword evidence="2" id="KW-0413">Isomerase</keyword>
<protein>
    <submittedName>
        <fullName evidence="2">Sugar phosphate isomerase/epimerase</fullName>
    </submittedName>
</protein>
<evidence type="ECO:0000313" key="3">
    <source>
        <dbReference type="Proteomes" id="UP000244069"/>
    </source>
</evidence>
<dbReference type="PANTHER" id="PTHR12110">
    <property type="entry name" value="HYDROXYPYRUVATE ISOMERASE"/>
    <property type="match status" value="1"/>
</dbReference>
<dbReference type="RefSeq" id="WP_107978247.1">
    <property type="nucleotide sequence ID" value="NZ_BMEZ01000026.1"/>
</dbReference>
<name>A0A2T6ACJ3_9RHOB</name>
<dbReference type="Gene3D" id="3.20.20.150">
    <property type="entry name" value="Divalent-metal-dependent TIM barrel enzymes"/>
    <property type="match status" value="1"/>
</dbReference>
<reference evidence="2 3" key="1">
    <citation type="submission" date="2018-04" db="EMBL/GenBank/DDBJ databases">
        <title>Genomic Encyclopedia of Archaeal and Bacterial Type Strains, Phase II (KMG-II): from individual species to whole genera.</title>
        <authorList>
            <person name="Goeker M."/>
        </authorList>
    </citation>
    <scope>NUCLEOTIDE SEQUENCE [LARGE SCALE GENOMIC DNA]</scope>
    <source>
        <strain evidence="2 3">DSM 29329</strain>
    </source>
</reference>
<dbReference type="Pfam" id="PF01261">
    <property type="entry name" value="AP_endonuc_2"/>
    <property type="match status" value="1"/>
</dbReference>
<dbReference type="SUPFAM" id="SSF51658">
    <property type="entry name" value="Xylose isomerase-like"/>
    <property type="match status" value="1"/>
</dbReference>
<evidence type="ECO:0000259" key="1">
    <source>
        <dbReference type="Pfam" id="PF01261"/>
    </source>
</evidence>
<feature type="domain" description="Xylose isomerase-like TIM barrel" evidence="1">
    <location>
        <begin position="41"/>
        <end position="265"/>
    </location>
</feature>
<dbReference type="AlphaFoldDB" id="A0A2T6ACJ3"/>
<dbReference type="InterPro" id="IPR013022">
    <property type="entry name" value="Xyl_isomerase-like_TIM-brl"/>
</dbReference>
<sequence>MTPLRIGACLMTGDIADHRDWLFDDDRDIEIQDFIDPAALLGDWREHAERTRKALDGHKGRRGIHGPFLGLDMDTPDPEIAPLVTARFVTAIEAAATLGARQMVLHSPFTPWDRANMPNHPGTAESHRARIHDTMRPVVDKAAQEGVTLVIENIFDPDPATRRALVESFASEAIALSVDTGHAHLAHHTSGAPPVDYFLRDAGEKLAHVHIQDLDGYADRHWPPGEGTILWPSVFKALADCPAQPHLVLEMRHASDIPRGFAHLRDLGLAC</sequence>
<comment type="caution">
    <text evidence="2">The sequence shown here is derived from an EMBL/GenBank/DDBJ whole genome shotgun (WGS) entry which is preliminary data.</text>
</comment>
<evidence type="ECO:0000313" key="2">
    <source>
        <dbReference type="EMBL" id="PTX41541.1"/>
    </source>
</evidence>
<dbReference type="OrthoDB" id="7245925at2"/>
<dbReference type="GO" id="GO:0016853">
    <property type="term" value="F:isomerase activity"/>
    <property type="evidence" value="ECO:0007669"/>
    <property type="project" value="UniProtKB-KW"/>
</dbReference>
<dbReference type="InterPro" id="IPR050312">
    <property type="entry name" value="IolE/XylAMocC-like"/>
</dbReference>
<gene>
    <name evidence="2" type="ORF">C8N44_12825</name>
</gene>
<dbReference type="EMBL" id="QBKN01000028">
    <property type="protein sequence ID" value="PTX41541.1"/>
    <property type="molecule type" value="Genomic_DNA"/>
</dbReference>